<dbReference type="Pfam" id="PF04964">
    <property type="entry name" value="Flp_Fap"/>
    <property type="match status" value="1"/>
</dbReference>
<proteinExistence type="predicted"/>
<keyword evidence="1" id="KW-1133">Transmembrane helix</keyword>
<sequence>MNRAAAFITTLLTVVGDRFEGRKDRGATAVEYGLMVGLIAVGIIVAVTALGGQLQTLFGQIVTGLGGTVPATTP</sequence>
<reference evidence="3" key="1">
    <citation type="journal article" date="2019" name="Int. J. Syst. Evol. Microbiol.">
        <title>The Global Catalogue of Microorganisms (GCM) 10K type strain sequencing project: providing services to taxonomists for standard genome sequencing and annotation.</title>
        <authorList>
            <consortium name="The Broad Institute Genomics Platform"/>
            <consortium name="The Broad Institute Genome Sequencing Center for Infectious Disease"/>
            <person name="Wu L."/>
            <person name="Ma J."/>
        </authorList>
    </citation>
    <scope>NUCLEOTIDE SEQUENCE [LARGE SCALE GENOMIC DNA]</scope>
    <source>
        <strain evidence="3">JCM 17810</strain>
    </source>
</reference>
<keyword evidence="3" id="KW-1185">Reference proteome</keyword>
<gene>
    <name evidence="2" type="ORF">GCM10023169_24440</name>
</gene>
<comment type="caution">
    <text evidence="2">The sequence shown here is derived from an EMBL/GenBank/DDBJ whole genome shotgun (WGS) entry which is preliminary data.</text>
</comment>
<evidence type="ECO:0000313" key="3">
    <source>
        <dbReference type="Proteomes" id="UP001500622"/>
    </source>
</evidence>
<dbReference type="RefSeq" id="WP_345216541.1">
    <property type="nucleotide sequence ID" value="NZ_BAABGN010000011.1"/>
</dbReference>
<accession>A0ABP8LBT6</accession>
<dbReference type="InterPro" id="IPR007047">
    <property type="entry name" value="Flp_Fap"/>
</dbReference>
<keyword evidence="1" id="KW-0472">Membrane</keyword>
<evidence type="ECO:0008006" key="4">
    <source>
        <dbReference type="Google" id="ProtNLM"/>
    </source>
</evidence>
<feature type="transmembrane region" description="Helical" evidence="1">
    <location>
        <begin position="32"/>
        <end position="51"/>
    </location>
</feature>
<protein>
    <recommendedName>
        <fullName evidence="4">Pilus assembly protein Flp/PilA</fullName>
    </recommendedName>
</protein>
<evidence type="ECO:0000313" key="2">
    <source>
        <dbReference type="EMBL" id="GAA4426039.1"/>
    </source>
</evidence>
<organism evidence="2 3">
    <name type="scientific">Georgenia halophila</name>
    <dbReference type="NCBI Taxonomy" id="620889"/>
    <lineage>
        <taxon>Bacteria</taxon>
        <taxon>Bacillati</taxon>
        <taxon>Actinomycetota</taxon>
        <taxon>Actinomycetes</taxon>
        <taxon>Micrococcales</taxon>
        <taxon>Bogoriellaceae</taxon>
        <taxon>Georgenia</taxon>
    </lineage>
</organism>
<dbReference type="EMBL" id="BAABGN010000011">
    <property type="protein sequence ID" value="GAA4426039.1"/>
    <property type="molecule type" value="Genomic_DNA"/>
</dbReference>
<evidence type="ECO:0000256" key="1">
    <source>
        <dbReference type="SAM" id="Phobius"/>
    </source>
</evidence>
<dbReference type="Proteomes" id="UP001500622">
    <property type="component" value="Unassembled WGS sequence"/>
</dbReference>
<name>A0ABP8LBT6_9MICO</name>
<keyword evidence="1" id="KW-0812">Transmembrane</keyword>